<reference evidence="4 5" key="1">
    <citation type="journal article" date="2012" name="BMC Genomics">
        <title>Comparative genomic analysis and phylogenetic position of Theileria equi.</title>
        <authorList>
            <person name="Kappmeyer L.S."/>
            <person name="Thiagarajan M."/>
            <person name="Herndon D.R."/>
            <person name="Ramsay J.D."/>
            <person name="Caler E."/>
            <person name="Djikeng A."/>
            <person name="Gillespie J.J."/>
            <person name="Lau A.O."/>
            <person name="Roalson E.H."/>
            <person name="Silva J.C."/>
            <person name="Silva M.G."/>
            <person name="Suarez C.E."/>
            <person name="Ueti M.W."/>
            <person name="Nene V.M."/>
            <person name="Mealey R.H."/>
            <person name="Knowles D.P."/>
            <person name="Brayton K.A."/>
        </authorList>
    </citation>
    <scope>NUCLEOTIDE SEQUENCE [LARGE SCALE GENOMIC DNA]</scope>
    <source>
        <strain evidence="4 5">WA</strain>
    </source>
</reference>
<dbReference type="STRING" id="1537102.L1L9H0"/>
<dbReference type="InterPro" id="IPR001830">
    <property type="entry name" value="Glyco_trans_20"/>
</dbReference>
<name>L1L9H0_THEEQ</name>
<dbReference type="Gene3D" id="3.40.50.1000">
    <property type="entry name" value="HAD superfamily/HAD-like"/>
    <property type="match status" value="2"/>
</dbReference>
<gene>
    <name evidence="4" type="ORF">BEWA_045260</name>
</gene>
<proteinExistence type="inferred from homology"/>
<dbReference type="GO" id="GO:0005829">
    <property type="term" value="C:cytosol"/>
    <property type="evidence" value="ECO:0007669"/>
    <property type="project" value="TreeGrafter"/>
</dbReference>
<dbReference type="AlphaFoldDB" id="L1L9H0"/>
<dbReference type="GO" id="GO:2001070">
    <property type="term" value="F:starch binding"/>
    <property type="evidence" value="ECO:0007669"/>
    <property type="project" value="InterPro"/>
</dbReference>
<organism evidence="4 5">
    <name type="scientific">Theileria equi strain WA</name>
    <dbReference type="NCBI Taxonomy" id="1537102"/>
    <lineage>
        <taxon>Eukaryota</taxon>
        <taxon>Sar</taxon>
        <taxon>Alveolata</taxon>
        <taxon>Apicomplexa</taxon>
        <taxon>Aconoidasida</taxon>
        <taxon>Piroplasmida</taxon>
        <taxon>Theileriidae</taxon>
        <taxon>Theileria</taxon>
    </lineage>
</organism>
<comment type="caution">
    <text evidence="4">The sequence shown here is derived from an EMBL/GenBank/DDBJ whole genome shotgun (WGS) entry which is preliminary data.</text>
</comment>
<dbReference type="Proteomes" id="UP000031512">
    <property type="component" value="Unassembled WGS sequence"/>
</dbReference>
<dbReference type="Pfam" id="PF00982">
    <property type="entry name" value="Glyco_transf_20"/>
    <property type="match status" value="1"/>
</dbReference>
<dbReference type="CDD" id="cd05467">
    <property type="entry name" value="CBM20"/>
    <property type="match status" value="1"/>
</dbReference>
<dbReference type="OrthoDB" id="755951at2759"/>
<dbReference type="CDD" id="cd03788">
    <property type="entry name" value="GT20_TPS"/>
    <property type="match status" value="1"/>
</dbReference>
<evidence type="ECO:0000313" key="5">
    <source>
        <dbReference type="Proteomes" id="UP000031512"/>
    </source>
</evidence>
<protein>
    <submittedName>
        <fullName evidence="4">Trehalose-6-phosphate synthase, putative</fullName>
        <ecNumber evidence="4">2.4.1.15</ecNumber>
        <ecNumber evidence="4">3.1.3.12</ecNumber>
    </submittedName>
</protein>
<evidence type="ECO:0000256" key="1">
    <source>
        <dbReference type="ARBA" id="ARBA00005409"/>
    </source>
</evidence>
<dbReference type="Pfam" id="PF02358">
    <property type="entry name" value="Trehalose_PPase"/>
    <property type="match status" value="1"/>
</dbReference>
<dbReference type="InterPro" id="IPR036412">
    <property type="entry name" value="HAD-like_sf"/>
</dbReference>
<evidence type="ECO:0000313" key="4">
    <source>
        <dbReference type="EMBL" id="EKX72062.1"/>
    </source>
</evidence>
<sequence length="1013" mass="116289">MVYYTAVHFRCRAQLEYGQRVVVVGAHERLGNWDIKRSHSLVQSDTVEDVWNSLFPVYLPLKERMTYKYAVLNVKDEFMRWNDEMERYIEPTGNEMIIEDDDGYYRSECSTYSNDENKKTLMPSNVSDDAKADQKFKYESDPNKTVYFVTSRLPIQIYRKGDGEFGIRDSNTPLTAALWQLRNRYTSRMKFVGSCSVTLATEKDLDSPNFGGVGTPELRSRTRRSDSADGGAKRDSQHEQDNKIEFTEEEQEKIRQLLAEHDCIPVFIPKLDIKHSLKFCKTYMWNLFYNIGLWDIAEQKEFDWELWQSYLKVNKQYAYTAAQCISGNDSIWVHDYKLLMVPHFITRKCKTANIAMFMHALFPSYSLFASIAVREEILRSMLCSDLIGFHYFEFARQFLTSCKRILGLDHSFSAGGTIGIEYNGRQVMVRMSHAHIQPDLLMEKIGPGTPVPGLVREIKEKWPNRFIVASVDRDTILSGLILKFRAFKRFLQDYPSARGKILLVQHICTLDTLWEGRLDVLFKLKDLANSINAEFNTTHIILNRNITYEQKYALFMAADCFMDTSIRGGINLCAFEYILCRKGMPACAIVSEFTGFSKTLLSAVRVNPWHIERVMSALDTAMSLSLEDRMESCSRDVDYIEGNDTITWVEDLLKELSYARKKQDMFHLTWGFGRTYKTCSFSANFKLLDTDYLLKHFEHAQRRLIFLDCEGTLSSSLSDIYARSTRERKQQIKLHSAPLDVNLESIKELAADKRNVVVLISCRGRKIMDSWFGDIKNVGLCAEHGYNYKLPAITGDEWQHMQHSSSGEWKDAATQFLGEYVQRTPGSYLDVIGSAVIFQYHHSDTEFGAIQANELYPALSEVMTGFPVEVHRGKSHVEVKLKGINKGSALLHVVKKYSALYGDFDFVLCVGDDRSDEEMYKALNTLYTWVCNARPDLGKGPDEVHDQTTPVGHSESQYSIKPLDMHSDPHPQSQGNAKYISCTVGKRPSKAHYYLNDYLEVAELLSSMAKCSK</sequence>
<dbReference type="Pfam" id="PF00686">
    <property type="entry name" value="CBM_20"/>
    <property type="match status" value="1"/>
</dbReference>
<keyword evidence="4" id="KW-0808">Transferase</keyword>
<feature type="compositionally biased region" description="Basic and acidic residues" evidence="2">
    <location>
        <begin position="218"/>
        <end position="245"/>
    </location>
</feature>
<dbReference type="InterPro" id="IPR013783">
    <property type="entry name" value="Ig-like_fold"/>
</dbReference>
<dbReference type="GO" id="GO:0003825">
    <property type="term" value="F:alpha,alpha-trehalose-phosphate synthase (UDP-forming) activity"/>
    <property type="evidence" value="ECO:0007669"/>
    <property type="project" value="UniProtKB-EC"/>
</dbReference>
<dbReference type="SUPFAM" id="SSF53756">
    <property type="entry name" value="UDP-Glycosyltransferase/glycogen phosphorylase"/>
    <property type="match status" value="1"/>
</dbReference>
<dbReference type="GO" id="GO:0005992">
    <property type="term" value="P:trehalose biosynthetic process"/>
    <property type="evidence" value="ECO:0007669"/>
    <property type="project" value="InterPro"/>
</dbReference>
<feature type="domain" description="CBM20" evidence="3">
    <location>
        <begin position="1"/>
        <end position="107"/>
    </location>
</feature>
<dbReference type="PROSITE" id="PS51166">
    <property type="entry name" value="CBM20"/>
    <property type="match status" value="1"/>
</dbReference>
<keyword evidence="5" id="KW-1185">Reference proteome</keyword>
<comment type="similarity">
    <text evidence="1">In the N-terminal section; belongs to the glycosyltransferase 20 family.</text>
</comment>
<dbReference type="KEGG" id="beq:BEWA_045260"/>
<dbReference type="GO" id="GO:0004805">
    <property type="term" value="F:trehalose-phosphatase activity"/>
    <property type="evidence" value="ECO:0007669"/>
    <property type="project" value="UniProtKB-EC"/>
</dbReference>
<dbReference type="InterPro" id="IPR023214">
    <property type="entry name" value="HAD_sf"/>
</dbReference>
<dbReference type="eggNOG" id="KOG1050">
    <property type="taxonomic scope" value="Eukaryota"/>
</dbReference>
<dbReference type="InterPro" id="IPR013784">
    <property type="entry name" value="Carb-bd-like_fold"/>
</dbReference>
<dbReference type="InterPro" id="IPR002044">
    <property type="entry name" value="CBM20"/>
</dbReference>
<dbReference type="EC" id="2.4.1.15" evidence="4"/>
<dbReference type="Gene3D" id="3.40.50.2000">
    <property type="entry name" value="Glycogen Phosphorylase B"/>
    <property type="match status" value="2"/>
</dbReference>
<dbReference type="PANTHER" id="PTHR10788">
    <property type="entry name" value="TREHALOSE-6-PHOSPHATE SYNTHASE"/>
    <property type="match status" value="1"/>
</dbReference>
<dbReference type="NCBIfam" id="TIGR00685">
    <property type="entry name" value="T6PP"/>
    <property type="match status" value="1"/>
</dbReference>
<dbReference type="SMART" id="SM01065">
    <property type="entry name" value="CBM_2"/>
    <property type="match status" value="1"/>
</dbReference>
<keyword evidence="4" id="KW-0328">Glycosyltransferase</keyword>
<dbReference type="VEuPathDB" id="PiroplasmaDB:BEWA_045260"/>
<dbReference type="RefSeq" id="XP_004831514.1">
    <property type="nucleotide sequence ID" value="XM_004831457.1"/>
</dbReference>
<dbReference type="SUPFAM" id="SSF56784">
    <property type="entry name" value="HAD-like"/>
    <property type="match status" value="1"/>
</dbReference>
<dbReference type="SUPFAM" id="SSF49452">
    <property type="entry name" value="Starch-binding domain-like"/>
    <property type="match status" value="1"/>
</dbReference>
<dbReference type="EC" id="3.1.3.12" evidence="4"/>
<dbReference type="GeneID" id="15804194"/>
<dbReference type="Gene3D" id="2.60.40.10">
    <property type="entry name" value="Immunoglobulins"/>
    <property type="match status" value="1"/>
</dbReference>
<evidence type="ECO:0000259" key="3">
    <source>
        <dbReference type="PROSITE" id="PS51166"/>
    </source>
</evidence>
<keyword evidence="4" id="KW-0378">Hydrolase</keyword>
<dbReference type="EMBL" id="ACOU01000007">
    <property type="protein sequence ID" value="EKX72062.1"/>
    <property type="molecule type" value="Genomic_DNA"/>
</dbReference>
<dbReference type="InterPro" id="IPR003337">
    <property type="entry name" value="Trehalose_PPase"/>
</dbReference>
<feature type="region of interest" description="Disordered" evidence="2">
    <location>
        <begin position="206"/>
        <end position="245"/>
    </location>
</feature>
<dbReference type="PANTHER" id="PTHR10788:SF94">
    <property type="entry name" value="ALPHA,ALPHA-TREHALOSE-PHOSPHATE SYNTHASE [UDP-FORMING] 5"/>
    <property type="match status" value="1"/>
</dbReference>
<accession>L1L9H0</accession>
<evidence type="ECO:0000256" key="2">
    <source>
        <dbReference type="SAM" id="MobiDB-lite"/>
    </source>
</evidence>